<dbReference type="EMBL" id="CP045272">
    <property type="protein sequence ID" value="QJX76989.1"/>
    <property type="molecule type" value="Genomic_DNA"/>
</dbReference>
<protein>
    <recommendedName>
        <fullName evidence="4">Rad50/SbcC-type AAA domain-containing protein</fullName>
    </recommendedName>
</protein>
<gene>
    <name evidence="2" type="ORF">FDZ14_12530</name>
</gene>
<dbReference type="Proteomes" id="UP000501076">
    <property type="component" value="Chromosome"/>
</dbReference>
<name>A0A6M6DW89_PRIMG</name>
<keyword evidence="1" id="KW-0175">Coiled coil</keyword>
<sequence length="652" mass="76495">MGRLKIEKIMYEGDNYYFESPKFEEGINIIEGENGSGKSTFSNLINFSLGNYVKEFDKKEIKVHKEIVNDTNNYVVSIIYIDEDRYKLKRFFNDNRIFVEENGEIQDYLIHRPQNDVKIFSDWLLDKLGISVVEFYQGTAKSKLNFADLFRLIYYDQKTVPEKIYKDSRNDRNFISDSEFMRKVIFQMLMGHEFSEYYKLVGELNKKKKEKNDYKIKEEGFLKIASEFGFEDLNNVGLEDLEAKVKQKNLQLQRLEKYEAELLSVTQKPVDSTEKVRQLKKRLIDVELLFESTLNKINRLYKEIKSIENIKENTILEVTQIKKIILTHEELNLFSPNTCPYCLNNVERTEGHCICGKEIEESEYEKFFYSSDEYLAILKSKQKSIDTLNLAIESCNDELNYLETELKKLTKQKNDVQKLIEEVKEDVQRNTNVAEIKDIEQQRYALKGEISSLDQNYKVKQNFNEIEKGLTSTENKIKKINATLKTKNKEAKEEIETKITVFNEIYNNLLVDIKEDINQARINEENYMPIINGGEYKEASVDVPIRLMYFLTLLKMSVLDSKIPFPRFLLIDTPESLGIDKDNLEKSISKLLNDSDIDNDSDGDKVERSDFQIILTTGIKKYPEEFSSYKKGRSLNKNNKLLIKKEKNKQPN</sequence>
<evidence type="ECO:0008006" key="4">
    <source>
        <dbReference type="Google" id="ProtNLM"/>
    </source>
</evidence>
<dbReference type="AlphaFoldDB" id="A0A6M6DW89"/>
<evidence type="ECO:0000313" key="3">
    <source>
        <dbReference type="Proteomes" id="UP000501076"/>
    </source>
</evidence>
<evidence type="ECO:0000256" key="1">
    <source>
        <dbReference type="SAM" id="Coils"/>
    </source>
</evidence>
<accession>A0A6M6DW89</accession>
<dbReference type="InterPro" id="IPR027417">
    <property type="entry name" value="P-loop_NTPase"/>
</dbReference>
<dbReference type="SUPFAM" id="SSF52540">
    <property type="entry name" value="P-loop containing nucleoside triphosphate hydrolases"/>
    <property type="match status" value="1"/>
</dbReference>
<organism evidence="2 3">
    <name type="scientific">Priestia megaterium</name>
    <name type="common">Bacillus megaterium</name>
    <dbReference type="NCBI Taxonomy" id="1404"/>
    <lineage>
        <taxon>Bacteria</taxon>
        <taxon>Bacillati</taxon>
        <taxon>Bacillota</taxon>
        <taxon>Bacilli</taxon>
        <taxon>Bacillales</taxon>
        <taxon>Bacillaceae</taxon>
        <taxon>Priestia</taxon>
    </lineage>
</organism>
<feature type="coiled-coil region" evidence="1">
    <location>
        <begin position="385"/>
        <end position="494"/>
    </location>
</feature>
<dbReference type="RefSeq" id="WP_171777057.1">
    <property type="nucleotide sequence ID" value="NZ_CP045272.1"/>
</dbReference>
<reference evidence="2 3" key="1">
    <citation type="submission" date="2019-10" db="EMBL/GenBank/DDBJ databases">
        <title>Complete genome sequences for adaption low water activity.</title>
        <authorList>
            <person name="Zhao L."/>
            <person name="Zhong J."/>
        </authorList>
    </citation>
    <scope>NUCLEOTIDE SEQUENCE [LARGE SCALE GENOMIC DNA]</scope>
    <source>
        <strain evidence="2 3">FDU301</strain>
    </source>
</reference>
<evidence type="ECO:0000313" key="2">
    <source>
        <dbReference type="EMBL" id="QJX76989.1"/>
    </source>
</evidence>
<proteinExistence type="predicted"/>
<dbReference type="Gene3D" id="3.40.50.300">
    <property type="entry name" value="P-loop containing nucleotide triphosphate hydrolases"/>
    <property type="match status" value="1"/>
</dbReference>